<feature type="region of interest" description="Disordered" evidence="4">
    <location>
        <begin position="972"/>
        <end position="995"/>
    </location>
</feature>
<dbReference type="InterPro" id="IPR059141">
    <property type="entry name" value="Beta-prop_Nup120_160"/>
</dbReference>
<evidence type="ECO:0000256" key="2">
    <source>
        <dbReference type="ARBA" id="ARBA00022448"/>
    </source>
</evidence>
<dbReference type="STRING" id="1157962.A0A250WY90"/>
<evidence type="ECO:0000313" key="9">
    <source>
        <dbReference type="EMBL" id="GAX75480.1"/>
    </source>
</evidence>
<keyword evidence="10" id="KW-1185">Reference proteome</keyword>
<evidence type="ECO:0000259" key="6">
    <source>
        <dbReference type="Pfam" id="PF23300"/>
    </source>
</evidence>
<evidence type="ECO:0000313" key="10">
    <source>
        <dbReference type="Proteomes" id="UP000232323"/>
    </source>
</evidence>
<organism evidence="9 10">
    <name type="scientific">Chlamydomonas eustigma</name>
    <dbReference type="NCBI Taxonomy" id="1157962"/>
    <lineage>
        <taxon>Eukaryota</taxon>
        <taxon>Viridiplantae</taxon>
        <taxon>Chlorophyta</taxon>
        <taxon>core chlorophytes</taxon>
        <taxon>Chlorophyceae</taxon>
        <taxon>CS clade</taxon>
        <taxon>Chlamydomonadales</taxon>
        <taxon>Chlamydomonadaceae</taxon>
        <taxon>Chlamydomonas</taxon>
    </lineage>
</organism>
<feature type="domain" description="Nucleoporin Nup120/160 beta-propeller" evidence="5">
    <location>
        <begin position="155"/>
        <end position="522"/>
    </location>
</feature>
<feature type="domain" description="Nucleoporin nup120-like HEAT repeat" evidence="6">
    <location>
        <begin position="940"/>
        <end position="1098"/>
    </location>
</feature>
<feature type="compositionally biased region" description="Gly residues" evidence="4">
    <location>
        <begin position="1640"/>
        <end position="1649"/>
    </location>
</feature>
<dbReference type="GO" id="GO:0017056">
    <property type="term" value="F:structural constituent of nuclear pore"/>
    <property type="evidence" value="ECO:0007669"/>
    <property type="project" value="TreeGrafter"/>
</dbReference>
<dbReference type="InterPro" id="IPR056535">
    <property type="entry name" value="TPR_NUP160_M"/>
</dbReference>
<feature type="domain" description="NUP160 C-terminal TPR" evidence="7">
    <location>
        <begin position="1336"/>
        <end position="1595"/>
    </location>
</feature>
<feature type="domain" description="NUP160 middle TPR" evidence="8">
    <location>
        <begin position="1151"/>
        <end position="1230"/>
    </location>
</feature>
<dbReference type="InterPro" id="IPR056536">
    <property type="entry name" value="TPR_NUP160_C"/>
</dbReference>
<keyword evidence="2" id="KW-0813">Transport</keyword>
<dbReference type="Pfam" id="PF11715">
    <property type="entry name" value="Beta-prop_Nup120_160"/>
    <property type="match status" value="1"/>
</dbReference>
<evidence type="ECO:0000256" key="4">
    <source>
        <dbReference type="SAM" id="MobiDB-lite"/>
    </source>
</evidence>
<dbReference type="InterPro" id="IPR021717">
    <property type="entry name" value="Nucleoporin_Nup160"/>
</dbReference>
<evidence type="ECO:0000259" key="5">
    <source>
        <dbReference type="Pfam" id="PF11715"/>
    </source>
</evidence>
<dbReference type="OrthoDB" id="514940at2759"/>
<dbReference type="Pfam" id="PF23354">
    <property type="entry name" value="TPR_NUP160_120_M"/>
    <property type="match status" value="1"/>
</dbReference>
<proteinExistence type="predicted"/>
<evidence type="ECO:0000259" key="8">
    <source>
        <dbReference type="Pfam" id="PF23354"/>
    </source>
</evidence>
<dbReference type="InterPro" id="IPR056548">
    <property type="entry name" value="HEAT_Nup120"/>
</dbReference>
<accession>A0A250WY90</accession>
<evidence type="ECO:0000256" key="3">
    <source>
        <dbReference type="ARBA" id="ARBA00023242"/>
    </source>
</evidence>
<dbReference type="Pfam" id="PF23347">
    <property type="entry name" value="TPR_Nup160_C"/>
    <property type="match status" value="1"/>
</dbReference>
<reference evidence="9 10" key="1">
    <citation type="submission" date="2017-08" db="EMBL/GenBank/DDBJ databases">
        <title>Acidophilic green algal genome provides insights into adaptation to an acidic environment.</title>
        <authorList>
            <person name="Hirooka S."/>
            <person name="Hirose Y."/>
            <person name="Kanesaki Y."/>
            <person name="Higuchi S."/>
            <person name="Fujiwara T."/>
            <person name="Onuma R."/>
            <person name="Era A."/>
            <person name="Ohbayashi R."/>
            <person name="Uzuka A."/>
            <person name="Nozaki H."/>
            <person name="Yoshikawa H."/>
            <person name="Miyagishima S.Y."/>
        </authorList>
    </citation>
    <scope>NUCLEOTIDE SEQUENCE [LARGE SCALE GENOMIC DNA]</scope>
    <source>
        <strain evidence="9 10">NIES-2499</strain>
    </source>
</reference>
<dbReference type="PANTHER" id="PTHR21286">
    <property type="entry name" value="NUCLEAR PORE COMPLEX PROTEIN NUP160"/>
    <property type="match status" value="1"/>
</dbReference>
<feature type="region of interest" description="Disordered" evidence="4">
    <location>
        <begin position="1619"/>
        <end position="1656"/>
    </location>
</feature>
<dbReference type="PANTHER" id="PTHR21286:SF0">
    <property type="entry name" value="NUCLEAR PORE COMPLEX PROTEIN NUP160"/>
    <property type="match status" value="1"/>
</dbReference>
<sequence length="1716" mass="183910">MIFKQETQLICPMAADLRKKASSPRPQVCNSYVPSIQRVGGVFLLSNGRAGDHGVLWQIDNGSTGSLLLQHFTVPWSADGLPINLQFDAQLFPKLALLEVSTSSGTSNMAAGLLSCGIAFFGRLDAVTEDMHLQYYDISNLIHAHGAPTSLGSLASALIVGCSDGTVLVVPYCLTLGDTVSQPVELRGSGWGLTRLFSEVFQRTQHSPVAACLSIKTESAPVALIVYDDCAMRAFSSDRYQEILSDHLLPRPSNGSSRSQGHQDRLLVTSAVACSTPSSSSQGTEIIVMATFETCNTGSRQAMVFFLKTVPGGRLTIHSSLALTGCDNINAFLSAEGDQDTIWALAQGFSVTQVLGFSKQDGSVVKKAFLREQQVEVSCTDATQKNAVMKELWEDVLSSFPGDGFSAEAQILAHLQTPGQLCRMSLLDAITSHGVQLSVHEAMSAPLSQLRTSIRGAVQTVQRRNPGLSLNQAHMAFLTSYHESWERRHGLLALFMHEASGALGCVRSGGILGALRSCAPVEELYITGAGAAMQLSVCGTVLVQCAGAAAGSTGFAAVHACSRAVAEMLGPQSLDAFVGLMAAGFRPVEELLPIYVTLCLSGPSGGSSSRSHSDDITRQQHSRWRQQRQTLLLKLGQKLGGGEDPVGMLISYCEYVQLEGTAAQLRHTAVEDNTYGSHLPAPYTDYLAASSHQLAYQQCCVLRDVLLLCGLVGRLCAVGTVPLDAKQLHHLESVAIPQLGSRLQRAAISYWLASTPAALESSPGSGTEQDLVDLARQLSLAAPSAAGKASSNVQIPRWKDTTLAAKLMSDALPTLDLRLQSSTDQSRGVLQQAQLDQASRELVLWLQDSELVRGGHAQERSAASLPSSPSRVVALGCSLFSQREFAALRPLSRLACVPAVRGSVGGAEDFLRGLSCMCELGNMNSSKKAERRALVEEASGCFFRAAASLATGCPGTLSYTISTLKQLATGLPSSNASAQPTEGPSSSAHSHSLPEDPHQLQLSFYEVVMLLFEREGAPEGAILFARAALQLLHLAASSQPQHDIEAPDKLAMEGRLWSQVFTYCCELGAYEDAYTAVISNPVHERLLDSLRRLIHELCTQSGDRLVTLNVLPYAGIVTILPETAVERGEAGAMTEDVGGSTKPDLKITVPLLQEVLNALRRRALNSDLSTQPQPYDVLYDFLVYRSDLRGAAGAMLALARRLRLEGTVANRDAAEESLHAYEAAINVLSLVEESERWIDLTDPWLQLHAVPQSDGIAYAPSTVSARKTGLLFRAIHDDSINGSGVDDRFTAFEDTPVDRVGNIDDRVQEGSAGGRGMKVREGRDSQVVEGKEAFTLEKLEKEYLLLRCAIEVAGQLPGMDPLKHWKGEDEIFSQLLQAGKVESALALAHACWCHGALTEAVERALSSLATQCARSQVQEEGHTSSLQVGVSDWAADPAQRELLHGQSLLGSRSAPQWKLLQQLLQRYESGNAEGVEVISATRGSLKVAVAHAILKEDRRLSLPEWLLRLFMGVDKISSQASLLEVYLQYDCLATAVSLIESMLSAWSRTDPRQRAGRYGAVWIPHQLIGELRERLLIESDRTGSESILGILDKLDSCLTAHLSLVAHDSMLDPAEVSPMSVGSGAGGRGHTSWRASTQPGAGGTSGGGVRSSEGWRQSEAVNDARVVLSYGGTPSNGFGFGEQSPYFGFGASGIDALPPPSPSLMWLPPPISSLGT</sequence>
<evidence type="ECO:0000259" key="7">
    <source>
        <dbReference type="Pfam" id="PF23347"/>
    </source>
</evidence>
<feature type="compositionally biased region" description="Polar residues" evidence="4">
    <location>
        <begin position="972"/>
        <end position="990"/>
    </location>
</feature>
<comment type="caution">
    <text evidence="9">The sequence shown here is derived from an EMBL/GenBank/DDBJ whole genome shotgun (WGS) entry which is preliminary data.</text>
</comment>
<protein>
    <submittedName>
        <fullName evidence="9">Uncharacterized protein</fullName>
    </submittedName>
</protein>
<keyword evidence="3" id="KW-0539">Nucleus</keyword>
<comment type="subcellular location">
    <subcellularLocation>
        <location evidence="1">Nucleus</location>
    </subcellularLocation>
</comment>
<dbReference type="EMBL" id="BEGY01000012">
    <property type="protein sequence ID" value="GAX75480.1"/>
    <property type="molecule type" value="Genomic_DNA"/>
</dbReference>
<dbReference type="Proteomes" id="UP000232323">
    <property type="component" value="Unassembled WGS sequence"/>
</dbReference>
<evidence type="ECO:0000256" key="1">
    <source>
        <dbReference type="ARBA" id="ARBA00004123"/>
    </source>
</evidence>
<dbReference type="GO" id="GO:0005643">
    <property type="term" value="C:nuclear pore"/>
    <property type="evidence" value="ECO:0007669"/>
    <property type="project" value="UniProtKB-ARBA"/>
</dbReference>
<gene>
    <name evidence="9" type="ORF">CEUSTIGMA_g2923.t1</name>
</gene>
<name>A0A250WY90_9CHLO</name>
<dbReference type="Pfam" id="PF23300">
    <property type="entry name" value="HEAT_Nup120"/>
    <property type="match status" value="1"/>
</dbReference>